<dbReference type="Proteomes" id="UP001159363">
    <property type="component" value="Chromosome 1"/>
</dbReference>
<keyword evidence="2" id="KW-1185">Reference proteome</keyword>
<comment type="caution">
    <text evidence="1">The sequence shown here is derived from an EMBL/GenBank/DDBJ whole genome shotgun (WGS) entry which is preliminary data.</text>
</comment>
<evidence type="ECO:0000313" key="2">
    <source>
        <dbReference type="Proteomes" id="UP001159363"/>
    </source>
</evidence>
<proteinExistence type="predicted"/>
<protein>
    <submittedName>
        <fullName evidence="1">Uncharacterized protein</fullName>
    </submittedName>
</protein>
<evidence type="ECO:0000313" key="1">
    <source>
        <dbReference type="EMBL" id="KAJ8894833.1"/>
    </source>
</evidence>
<reference evidence="1 2" key="1">
    <citation type="submission" date="2023-02" db="EMBL/GenBank/DDBJ databases">
        <title>LHISI_Scaffold_Assembly.</title>
        <authorList>
            <person name="Stuart O.P."/>
            <person name="Cleave R."/>
            <person name="Magrath M.J.L."/>
            <person name="Mikheyev A.S."/>
        </authorList>
    </citation>
    <scope>NUCLEOTIDE SEQUENCE [LARGE SCALE GENOMIC DNA]</scope>
    <source>
        <strain evidence="1">Daus_M_001</strain>
        <tissue evidence="1">Leg muscle</tissue>
    </source>
</reference>
<sequence length="94" mass="10861">MKRNYNWMLREIATKSKTATGSVPGSIRRLLNADRQFRLRFAVTSAIRYRSVDDLPSQQRIDELAKDMHNGPCHVFGDHSRCGERGYFCKGLEE</sequence>
<organism evidence="1 2">
    <name type="scientific">Dryococelus australis</name>
    <dbReference type="NCBI Taxonomy" id="614101"/>
    <lineage>
        <taxon>Eukaryota</taxon>
        <taxon>Metazoa</taxon>
        <taxon>Ecdysozoa</taxon>
        <taxon>Arthropoda</taxon>
        <taxon>Hexapoda</taxon>
        <taxon>Insecta</taxon>
        <taxon>Pterygota</taxon>
        <taxon>Neoptera</taxon>
        <taxon>Polyneoptera</taxon>
        <taxon>Phasmatodea</taxon>
        <taxon>Verophasmatodea</taxon>
        <taxon>Anareolatae</taxon>
        <taxon>Phasmatidae</taxon>
        <taxon>Eurycanthinae</taxon>
        <taxon>Dryococelus</taxon>
    </lineage>
</organism>
<accession>A0ABQ9IG09</accession>
<dbReference type="EMBL" id="JARBHB010000001">
    <property type="protein sequence ID" value="KAJ8894833.1"/>
    <property type="molecule type" value="Genomic_DNA"/>
</dbReference>
<gene>
    <name evidence="1" type="ORF">PR048_000140</name>
</gene>
<name>A0ABQ9IG09_9NEOP</name>